<evidence type="ECO:0000256" key="3">
    <source>
        <dbReference type="ARBA" id="ARBA00022960"/>
    </source>
</evidence>
<name>A0A2N2DYB9_9BACT</name>
<keyword evidence="5 6" id="KW-0472">Membrane</keyword>
<accession>A0A2N2DYB9</accession>
<keyword evidence="3" id="KW-0133">Cell shape</keyword>
<feature type="transmembrane region" description="Helical" evidence="6">
    <location>
        <begin position="273"/>
        <end position="294"/>
    </location>
</feature>
<sequence length="368" mass="40740">MWSRIKLYLKNFDWLLLAAVILLSAFGLMEIYSVALGQGDLNLLNFYKQIIFIAIGILLLFVFAMIDYRFLKSLRRYIYLFGAGLLTAVLLFGSNIRGTRGWFYIGGLGIQPVELIKVILLIFLAGYFAELATKVKTLRHFVASFFGAGLLMFLVLMQPDFGSALMLGAIWLILVALAGFPKKYFITIIGVSLVLSVVAWSFFFKDYQKQRILTLVNPGDNALVEGYNVSQAIIAVGSGSWHGKGVGFGSQSQLKFLPEAQNDFIFAVIAEELGFLGVSLVLFFFAVFFSRCLLAAKRAPNDFSIYFVLGAAGLIFIQMFINIGMNIGIVPVVGLSLPFISYGGSSIFSLFILVGIIQNIIIKSKINY</sequence>
<evidence type="ECO:0000256" key="2">
    <source>
        <dbReference type="ARBA" id="ARBA00022692"/>
    </source>
</evidence>
<evidence type="ECO:0000256" key="6">
    <source>
        <dbReference type="SAM" id="Phobius"/>
    </source>
</evidence>
<comment type="caution">
    <text evidence="7">The sequence shown here is derived from an EMBL/GenBank/DDBJ whole genome shotgun (WGS) entry which is preliminary data.</text>
</comment>
<dbReference type="Pfam" id="PF01098">
    <property type="entry name" value="FTSW_RODA_SPOVE"/>
    <property type="match status" value="1"/>
</dbReference>
<dbReference type="Proteomes" id="UP000233325">
    <property type="component" value="Unassembled WGS sequence"/>
</dbReference>
<dbReference type="GO" id="GO:0051301">
    <property type="term" value="P:cell division"/>
    <property type="evidence" value="ECO:0007669"/>
    <property type="project" value="InterPro"/>
</dbReference>
<dbReference type="GO" id="GO:0015648">
    <property type="term" value="F:lipid-linked peptidoglycan transporter activity"/>
    <property type="evidence" value="ECO:0007669"/>
    <property type="project" value="TreeGrafter"/>
</dbReference>
<dbReference type="PANTHER" id="PTHR30474">
    <property type="entry name" value="CELL CYCLE PROTEIN"/>
    <property type="match status" value="1"/>
</dbReference>
<keyword evidence="2 6" id="KW-0812">Transmembrane</keyword>
<dbReference type="GO" id="GO:0005886">
    <property type="term" value="C:plasma membrane"/>
    <property type="evidence" value="ECO:0007669"/>
    <property type="project" value="TreeGrafter"/>
</dbReference>
<comment type="subcellular location">
    <subcellularLocation>
        <location evidence="1">Membrane</location>
        <topology evidence="1">Multi-pass membrane protein</topology>
    </subcellularLocation>
</comment>
<feature type="transmembrane region" description="Helical" evidence="6">
    <location>
        <begin position="163"/>
        <end position="180"/>
    </location>
</feature>
<dbReference type="PANTHER" id="PTHR30474:SF1">
    <property type="entry name" value="PEPTIDOGLYCAN GLYCOSYLTRANSFERASE MRDB"/>
    <property type="match status" value="1"/>
</dbReference>
<proteinExistence type="predicted"/>
<gene>
    <name evidence="7" type="ORF">CVU83_02985</name>
</gene>
<evidence type="ECO:0000256" key="4">
    <source>
        <dbReference type="ARBA" id="ARBA00022989"/>
    </source>
</evidence>
<keyword evidence="4 6" id="KW-1133">Transmembrane helix</keyword>
<feature type="transmembrane region" description="Helical" evidence="6">
    <location>
        <begin position="12"/>
        <end position="34"/>
    </location>
</feature>
<reference evidence="7 8" key="1">
    <citation type="journal article" date="2017" name="ISME J.">
        <title>Potential for microbial H2 and metal transformations associated with novel bacteria and archaea in deep terrestrial subsurface sediments.</title>
        <authorList>
            <person name="Hernsdorf A.W."/>
            <person name="Amano Y."/>
            <person name="Miyakawa K."/>
            <person name="Ise K."/>
            <person name="Suzuki Y."/>
            <person name="Anantharaman K."/>
            <person name="Probst A."/>
            <person name="Burstein D."/>
            <person name="Thomas B.C."/>
            <person name="Banfield J.F."/>
        </authorList>
    </citation>
    <scope>NUCLEOTIDE SEQUENCE [LARGE SCALE GENOMIC DNA]</scope>
    <source>
        <strain evidence="7">HGW-Falkowbacteria-2</strain>
    </source>
</reference>
<dbReference type="InterPro" id="IPR001182">
    <property type="entry name" value="FtsW/RodA"/>
</dbReference>
<organism evidence="7 8">
    <name type="scientific">Candidatus Falkowbacteria bacterium HGW-Falkowbacteria-2</name>
    <dbReference type="NCBI Taxonomy" id="2013769"/>
    <lineage>
        <taxon>Bacteria</taxon>
        <taxon>Candidatus Falkowiibacteriota</taxon>
    </lineage>
</organism>
<evidence type="ECO:0008006" key="9">
    <source>
        <dbReference type="Google" id="ProtNLM"/>
    </source>
</evidence>
<dbReference type="InterPro" id="IPR018365">
    <property type="entry name" value="Cell_cycle_FtsW-rel_CS"/>
</dbReference>
<evidence type="ECO:0000256" key="1">
    <source>
        <dbReference type="ARBA" id="ARBA00004141"/>
    </source>
</evidence>
<evidence type="ECO:0000313" key="8">
    <source>
        <dbReference type="Proteomes" id="UP000233325"/>
    </source>
</evidence>
<feature type="transmembrane region" description="Helical" evidence="6">
    <location>
        <begin position="339"/>
        <end position="362"/>
    </location>
</feature>
<evidence type="ECO:0000256" key="5">
    <source>
        <dbReference type="ARBA" id="ARBA00023136"/>
    </source>
</evidence>
<feature type="transmembrane region" description="Helical" evidence="6">
    <location>
        <begin position="102"/>
        <end position="129"/>
    </location>
</feature>
<dbReference type="GO" id="GO:0008360">
    <property type="term" value="P:regulation of cell shape"/>
    <property type="evidence" value="ECO:0007669"/>
    <property type="project" value="UniProtKB-KW"/>
</dbReference>
<feature type="transmembrane region" description="Helical" evidence="6">
    <location>
        <begin position="78"/>
        <end position="96"/>
    </location>
</feature>
<dbReference type="PROSITE" id="PS00428">
    <property type="entry name" value="FTSW_RODA_SPOVE"/>
    <property type="match status" value="1"/>
</dbReference>
<protein>
    <recommendedName>
        <fullName evidence="9">Rod shape-determining protein RodA</fullName>
    </recommendedName>
</protein>
<dbReference type="EMBL" id="PHAH01000043">
    <property type="protein sequence ID" value="PKM87458.1"/>
    <property type="molecule type" value="Genomic_DNA"/>
</dbReference>
<evidence type="ECO:0000313" key="7">
    <source>
        <dbReference type="EMBL" id="PKM87458.1"/>
    </source>
</evidence>
<feature type="transmembrane region" description="Helical" evidence="6">
    <location>
        <begin position="141"/>
        <end position="157"/>
    </location>
</feature>
<feature type="transmembrane region" description="Helical" evidence="6">
    <location>
        <begin position="46"/>
        <end position="66"/>
    </location>
</feature>
<feature type="transmembrane region" description="Helical" evidence="6">
    <location>
        <begin position="306"/>
        <end position="333"/>
    </location>
</feature>
<dbReference type="GO" id="GO:0032153">
    <property type="term" value="C:cell division site"/>
    <property type="evidence" value="ECO:0007669"/>
    <property type="project" value="TreeGrafter"/>
</dbReference>
<dbReference type="AlphaFoldDB" id="A0A2N2DYB9"/>
<feature type="transmembrane region" description="Helical" evidence="6">
    <location>
        <begin position="185"/>
        <end position="203"/>
    </location>
</feature>